<dbReference type="Pfam" id="PF00686">
    <property type="entry name" value="CBM_20"/>
    <property type="match status" value="1"/>
</dbReference>
<evidence type="ECO:0000259" key="16">
    <source>
        <dbReference type="PROSITE" id="PS51166"/>
    </source>
</evidence>
<comment type="similarity">
    <text evidence="3">Belongs to the glycosyl hydrolase 13 family.</text>
</comment>
<evidence type="ECO:0000256" key="9">
    <source>
        <dbReference type="ARBA" id="ARBA00023157"/>
    </source>
</evidence>
<dbReference type="EC" id="3.2.1.1" evidence="4"/>
<keyword evidence="9" id="KW-1015">Disulfide bond</keyword>
<keyword evidence="5" id="KW-0479">Metal-binding</keyword>
<dbReference type="GO" id="GO:2001070">
    <property type="term" value="F:starch binding"/>
    <property type="evidence" value="ECO:0007669"/>
    <property type="project" value="InterPro"/>
</dbReference>
<dbReference type="GO" id="GO:0004556">
    <property type="term" value="F:alpha-amylase activity"/>
    <property type="evidence" value="ECO:0007669"/>
    <property type="project" value="UniProtKB-EC"/>
</dbReference>
<evidence type="ECO:0000256" key="15">
    <source>
        <dbReference type="SAM" id="SignalP"/>
    </source>
</evidence>
<comment type="cofactor">
    <cofactor evidence="2">
        <name>Ca(2+)</name>
        <dbReference type="ChEBI" id="CHEBI:29108"/>
    </cofactor>
</comment>
<evidence type="ECO:0000256" key="5">
    <source>
        <dbReference type="ARBA" id="ARBA00022723"/>
    </source>
</evidence>
<evidence type="ECO:0000256" key="6">
    <source>
        <dbReference type="ARBA" id="ARBA00022729"/>
    </source>
</evidence>
<evidence type="ECO:0000256" key="11">
    <source>
        <dbReference type="ARBA" id="ARBA00023277"/>
    </source>
</evidence>
<dbReference type="SMART" id="SM01065">
    <property type="entry name" value="CBM_2"/>
    <property type="match status" value="1"/>
</dbReference>
<evidence type="ECO:0000256" key="2">
    <source>
        <dbReference type="ARBA" id="ARBA00001913"/>
    </source>
</evidence>
<gene>
    <name evidence="17" type="ORF">EJ03DRAFT_112596</name>
</gene>
<dbReference type="GO" id="GO:0005509">
    <property type="term" value="F:calcium ion binding"/>
    <property type="evidence" value="ECO:0007669"/>
    <property type="project" value="InterPro"/>
</dbReference>
<dbReference type="CDD" id="cd05811">
    <property type="entry name" value="CBM20_glucoamylase"/>
    <property type="match status" value="1"/>
</dbReference>
<evidence type="ECO:0000256" key="8">
    <source>
        <dbReference type="ARBA" id="ARBA00022837"/>
    </source>
</evidence>
<keyword evidence="18" id="KW-1185">Reference proteome</keyword>
<dbReference type="SUPFAM" id="SSF51011">
    <property type="entry name" value="Glycosyl hydrolase domain"/>
    <property type="match status" value="1"/>
</dbReference>
<dbReference type="PROSITE" id="PS51166">
    <property type="entry name" value="CBM20"/>
    <property type="match status" value="1"/>
</dbReference>
<keyword evidence="10" id="KW-0325">Glycoprotein</keyword>
<feature type="region of interest" description="Disordered" evidence="14">
    <location>
        <begin position="496"/>
        <end position="575"/>
    </location>
</feature>
<dbReference type="InterPro" id="IPR013783">
    <property type="entry name" value="Ig-like_fold"/>
</dbReference>
<evidence type="ECO:0000256" key="12">
    <source>
        <dbReference type="ARBA" id="ARBA00023295"/>
    </source>
</evidence>
<dbReference type="InterPro" id="IPR015340">
    <property type="entry name" value="A_amylase_C_dom"/>
</dbReference>
<dbReference type="PANTHER" id="PTHR10357:SF215">
    <property type="entry name" value="ALPHA-AMYLASE 1"/>
    <property type="match status" value="1"/>
</dbReference>
<keyword evidence="7" id="KW-0378">Hydrolase</keyword>
<dbReference type="Proteomes" id="UP000799436">
    <property type="component" value="Unassembled WGS sequence"/>
</dbReference>
<dbReference type="SUPFAM" id="SSF49452">
    <property type="entry name" value="Starch-binding domain-like"/>
    <property type="match status" value="1"/>
</dbReference>
<keyword evidence="12" id="KW-0326">Glycosidase</keyword>
<sequence length="698" mass="74985">MRQVSILPLLAATATALTSAQWRSQSIYQVITDRFALTSGSTTAECTLSEYCGGTWQGLINELDYIQEMGFTAIWISPVVENLQGETAYGEAYHGYWAQDIYSLNSNFGTADNLTALSTALHSRGMYLMVDVVTNHMAYNIDPSAVHYSDFNPFNSSEYYHPYCAIDYSNTISEQQCWMGDEVVSLPDLRTEDSDVQDGFDSWISELVSNYSIDGIRIDSAMEVNPDFFPSFVSSAGVYAVGEVLNGDPTTLCSYQDVMPGMLNYAAYYWIQRGFESTSGSLEELASGLDSMISDCKDVTLLGNFMENHDQPRFPSLTSDSSLIDNAIAFTMMNDGIPIIYYGQEQDFSGAADPDNREALWPTAYNTQTDRYDLISQLNSIRKAAIEVDSTYVTTTSTILYSDDRAIVLRKGASGKRTTSVFSNYGTGTNATLSLNSSATGWTKGTTFIDLLSCDEFTTDSSGTLSVTIVDGAPLVLYPTSGLSKMGLCTNAKAAESSTETTSSTTSSSTSSTVSSTITSSSTTSSSSTESTVKTTIKTTSSTTTCPTTSSSSSKTTATSKSSSTSSSAVSKATTTSTSQSKTTSSFVTSSCAVATSVAVSFYENKTTTWGQSVKLSGSISQLGSWDSSSAVALSASDYTTSNPIWNVSVTLPAGTSFEYKFILVDDSGDVSWESDPNREYTVPTGCSTTASVNDTWR</sequence>
<feature type="signal peptide" evidence="15">
    <location>
        <begin position="1"/>
        <end position="16"/>
    </location>
</feature>
<keyword evidence="13" id="KW-0624">Polysaccharide degradation</keyword>
<dbReference type="OrthoDB" id="204980at2759"/>
<dbReference type="InterPro" id="IPR017853">
    <property type="entry name" value="GH"/>
</dbReference>
<dbReference type="Gene3D" id="2.60.40.10">
    <property type="entry name" value="Immunoglobulins"/>
    <property type="match status" value="1"/>
</dbReference>
<dbReference type="InterPro" id="IPR013780">
    <property type="entry name" value="Glyco_hydro_b"/>
</dbReference>
<comment type="catalytic activity">
    <reaction evidence="1">
        <text>Endohydrolysis of (1-&gt;4)-alpha-D-glucosidic linkages in polysaccharides containing three or more (1-&gt;4)-alpha-linked D-glucose units.</text>
        <dbReference type="EC" id="3.2.1.1"/>
    </reaction>
</comment>
<evidence type="ECO:0000256" key="1">
    <source>
        <dbReference type="ARBA" id="ARBA00000548"/>
    </source>
</evidence>
<name>A0A6G1L9C6_9PEZI</name>
<evidence type="ECO:0000313" key="18">
    <source>
        <dbReference type="Proteomes" id="UP000799436"/>
    </source>
</evidence>
<dbReference type="InterPro" id="IPR034836">
    <property type="entry name" value="CBM20_glucoamylase"/>
</dbReference>
<keyword evidence="11" id="KW-0119">Carbohydrate metabolism</keyword>
<dbReference type="Gene3D" id="2.60.40.1180">
    <property type="entry name" value="Golgi alpha-mannosidase II"/>
    <property type="match status" value="1"/>
</dbReference>
<evidence type="ECO:0000256" key="10">
    <source>
        <dbReference type="ARBA" id="ARBA00023180"/>
    </source>
</evidence>
<dbReference type="InterPro" id="IPR002044">
    <property type="entry name" value="CBM20"/>
</dbReference>
<dbReference type="PANTHER" id="PTHR10357">
    <property type="entry name" value="ALPHA-AMYLASE FAMILY MEMBER"/>
    <property type="match status" value="1"/>
</dbReference>
<dbReference type="Pfam" id="PF00128">
    <property type="entry name" value="Alpha-amylase"/>
    <property type="match status" value="1"/>
</dbReference>
<reference evidence="17" key="1">
    <citation type="journal article" date="2020" name="Stud. Mycol.">
        <title>101 Dothideomycetes genomes: a test case for predicting lifestyles and emergence of pathogens.</title>
        <authorList>
            <person name="Haridas S."/>
            <person name="Albert R."/>
            <person name="Binder M."/>
            <person name="Bloem J."/>
            <person name="Labutti K."/>
            <person name="Salamov A."/>
            <person name="Andreopoulos B."/>
            <person name="Baker S."/>
            <person name="Barry K."/>
            <person name="Bills G."/>
            <person name="Bluhm B."/>
            <person name="Cannon C."/>
            <person name="Castanera R."/>
            <person name="Culley D."/>
            <person name="Daum C."/>
            <person name="Ezra D."/>
            <person name="Gonzalez J."/>
            <person name="Henrissat B."/>
            <person name="Kuo A."/>
            <person name="Liang C."/>
            <person name="Lipzen A."/>
            <person name="Lutzoni F."/>
            <person name="Magnuson J."/>
            <person name="Mondo S."/>
            <person name="Nolan M."/>
            <person name="Ohm R."/>
            <person name="Pangilinan J."/>
            <person name="Park H.-J."/>
            <person name="Ramirez L."/>
            <person name="Alfaro M."/>
            <person name="Sun H."/>
            <person name="Tritt A."/>
            <person name="Yoshinaga Y."/>
            <person name="Zwiers L.-H."/>
            <person name="Turgeon B."/>
            <person name="Goodwin S."/>
            <person name="Spatafora J."/>
            <person name="Crous P."/>
            <person name="Grigoriev I."/>
        </authorList>
    </citation>
    <scope>NUCLEOTIDE SEQUENCE</scope>
    <source>
        <strain evidence="17">CBS 116005</strain>
    </source>
</reference>
<dbReference type="InterPro" id="IPR006047">
    <property type="entry name" value="GH13_cat_dom"/>
</dbReference>
<keyword evidence="6 15" id="KW-0732">Signal</keyword>
<evidence type="ECO:0000256" key="4">
    <source>
        <dbReference type="ARBA" id="ARBA00012595"/>
    </source>
</evidence>
<dbReference type="Gene3D" id="3.20.20.80">
    <property type="entry name" value="Glycosidases"/>
    <property type="match status" value="1"/>
</dbReference>
<feature type="chain" id="PRO_5026357613" description="alpha-amylase" evidence="15">
    <location>
        <begin position="17"/>
        <end position="698"/>
    </location>
</feature>
<dbReference type="EMBL" id="ML995840">
    <property type="protein sequence ID" value="KAF2768834.1"/>
    <property type="molecule type" value="Genomic_DNA"/>
</dbReference>
<dbReference type="FunFam" id="2.60.40.10:FF:000552">
    <property type="entry name" value="Related to glucoamylase"/>
    <property type="match status" value="1"/>
</dbReference>
<evidence type="ECO:0000256" key="3">
    <source>
        <dbReference type="ARBA" id="ARBA00008061"/>
    </source>
</evidence>
<organism evidence="17 18">
    <name type="scientific">Teratosphaeria nubilosa</name>
    <dbReference type="NCBI Taxonomy" id="161662"/>
    <lineage>
        <taxon>Eukaryota</taxon>
        <taxon>Fungi</taxon>
        <taxon>Dikarya</taxon>
        <taxon>Ascomycota</taxon>
        <taxon>Pezizomycotina</taxon>
        <taxon>Dothideomycetes</taxon>
        <taxon>Dothideomycetidae</taxon>
        <taxon>Mycosphaerellales</taxon>
        <taxon>Teratosphaeriaceae</taxon>
        <taxon>Teratosphaeria</taxon>
    </lineage>
</organism>
<dbReference type="InterPro" id="IPR013784">
    <property type="entry name" value="Carb-bd-like_fold"/>
</dbReference>
<dbReference type="GO" id="GO:0000272">
    <property type="term" value="P:polysaccharide catabolic process"/>
    <property type="evidence" value="ECO:0007669"/>
    <property type="project" value="UniProtKB-KW"/>
</dbReference>
<evidence type="ECO:0000313" key="17">
    <source>
        <dbReference type="EMBL" id="KAF2768834.1"/>
    </source>
</evidence>
<accession>A0A6G1L9C6</accession>
<dbReference type="CDD" id="cd11319">
    <property type="entry name" value="AmyAc_euk_AmyA"/>
    <property type="match status" value="1"/>
</dbReference>
<feature type="domain" description="CBM20" evidence="16">
    <location>
        <begin position="592"/>
        <end position="698"/>
    </location>
</feature>
<proteinExistence type="inferred from homology"/>
<dbReference type="Pfam" id="PF09260">
    <property type="entry name" value="A_amylase_dom_C"/>
    <property type="match status" value="1"/>
</dbReference>
<protein>
    <recommendedName>
        <fullName evidence="4">alpha-amylase</fullName>
        <ecNumber evidence="4">3.2.1.1</ecNumber>
    </recommendedName>
</protein>
<evidence type="ECO:0000256" key="13">
    <source>
        <dbReference type="ARBA" id="ARBA00023326"/>
    </source>
</evidence>
<dbReference type="FunFam" id="3.20.20.80:FF:000120">
    <property type="entry name" value="Alpha-amylase A"/>
    <property type="match status" value="1"/>
</dbReference>
<dbReference type="SUPFAM" id="SSF51445">
    <property type="entry name" value="(Trans)glycosidases"/>
    <property type="match status" value="1"/>
</dbReference>
<dbReference type="SMART" id="SM00642">
    <property type="entry name" value="Aamy"/>
    <property type="match status" value="1"/>
</dbReference>
<dbReference type="AlphaFoldDB" id="A0A6G1L9C6"/>
<keyword evidence="8" id="KW-0106">Calcium</keyword>
<evidence type="ECO:0000256" key="7">
    <source>
        <dbReference type="ARBA" id="ARBA00022801"/>
    </source>
</evidence>
<feature type="compositionally biased region" description="Low complexity" evidence="14">
    <location>
        <begin position="497"/>
        <end position="575"/>
    </location>
</feature>
<evidence type="ECO:0000256" key="14">
    <source>
        <dbReference type="SAM" id="MobiDB-lite"/>
    </source>
</evidence>